<dbReference type="PANTHER" id="PTHR32309:SF13">
    <property type="entry name" value="FERRIC ENTEROBACTIN TRANSPORT PROTEIN FEPE"/>
    <property type="match status" value="1"/>
</dbReference>
<reference evidence="1 2" key="1">
    <citation type="submission" date="2020-08" db="EMBL/GenBank/DDBJ databases">
        <title>Edaphobacter telluris sp. nov. and Acidobacterium dinghuensis sp. nov., two acidobacteria isolated from forest soil.</title>
        <authorList>
            <person name="Fu J."/>
            <person name="Qiu L."/>
        </authorList>
    </citation>
    <scope>NUCLEOTIDE SEQUENCE [LARGE SCALE GENOMIC DNA]</scope>
    <source>
        <strain evidence="1">4Y35</strain>
    </source>
</reference>
<dbReference type="EMBL" id="CP060394">
    <property type="protein sequence ID" value="QNI32247.1"/>
    <property type="molecule type" value="Genomic_DNA"/>
</dbReference>
<gene>
    <name evidence="1" type="ORF">H7849_25225</name>
</gene>
<dbReference type="SUPFAM" id="SSF52540">
    <property type="entry name" value="P-loop containing nucleoside triphosphate hydrolases"/>
    <property type="match status" value="1"/>
</dbReference>
<evidence type="ECO:0000313" key="1">
    <source>
        <dbReference type="EMBL" id="QNI32247.1"/>
    </source>
</evidence>
<dbReference type="InterPro" id="IPR027417">
    <property type="entry name" value="P-loop_NTPase"/>
</dbReference>
<keyword evidence="2" id="KW-1185">Reference proteome</keyword>
<dbReference type="InterPro" id="IPR050445">
    <property type="entry name" value="Bact_polysacc_biosynth/exp"/>
</dbReference>
<dbReference type="PANTHER" id="PTHR32309">
    <property type="entry name" value="TYROSINE-PROTEIN KINASE"/>
    <property type="match status" value="1"/>
</dbReference>
<sequence length="204" mass="22561">MQSYGTIFQGLIYNVLQQPRAESDKGIVLCFTSAQSGEGVTHVVRALSNELGTQAPERVARVDLAYLQTRALPSPTSTAMILSPRADGTIEEEEEPEFASGSPDLSVNWHGSRQIRQDSIDKLRSHFDYVLIDCPSLRISGDVLGIASLVDGVFLVVEANRTQAHQVLHAERQIQAAGGVIYGHILNKRKYFVPQWIYRRLAAN</sequence>
<dbReference type="GO" id="GO:0005886">
    <property type="term" value="C:plasma membrane"/>
    <property type="evidence" value="ECO:0007669"/>
    <property type="project" value="TreeGrafter"/>
</dbReference>
<proteinExistence type="predicted"/>
<dbReference type="KEGG" id="adin:H7849_25225"/>
<accession>A0A7G8BI77</accession>
<organism evidence="1 2">
    <name type="scientific">Alloacidobacterium dinghuense</name>
    <dbReference type="NCBI Taxonomy" id="2763107"/>
    <lineage>
        <taxon>Bacteria</taxon>
        <taxon>Pseudomonadati</taxon>
        <taxon>Acidobacteriota</taxon>
        <taxon>Terriglobia</taxon>
        <taxon>Terriglobales</taxon>
        <taxon>Acidobacteriaceae</taxon>
        <taxon>Alloacidobacterium</taxon>
    </lineage>
</organism>
<dbReference type="AlphaFoldDB" id="A0A7G8BI77"/>
<name>A0A7G8BI77_9BACT</name>
<protein>
    <recommendedName>
        <fullName evidence="3">CpsD/CapB family tyrosine-protein kinase</fullName>
    </recommendedName>
</protein>
<evidence type="ECO:0000313" key="2">
    <source>
        <dbReference type="Proteomes" id="UP000515312"/>
    </source>
</evidence>
<evidence type="ECO:0008006" key="3">
    <source>
        <dbReference type="Google" id="ProtNLM"/>
    </source>
</evidence>
<dbReference type="GO" id="GO:0004713">
    <property type="term" value="F:protein tyrosine kinase activity"/>
    <property type="evidence" value="ECO:0007669"/>
    <property type="project" value="TreeGrafter"/>
</dbReference>
<dbReference type="RefSeq" id="WP_186743202.1">
    <property type="nucleotide sequence ID" value="NZ_CP060394.1"/>
</dbReference>
<dbReference type="Proteomes" id="UP000515312">
    <property type="component" value="Chromosome"/>
</dbReference>
<dbReference type="Gene3D" id="3.40.50.300">
    <property type="entry name" value="P-loop containing nucleotide triphosphate hydrolases"/>
    <property type="match status" value="1"/>
</dbReference>